<gene>
    <name evidence="8" type="ORF">H8710_07195</name>
</gene>
<dbReference type="Proteomes" id="UP000610760">
    <property type="component" value="Unassembled WGS sequence"/>
</dbReference>
<dbReference type="PANTHER" id="PTHR47683">
    <property type="entry name" value="PSEUDOURIDINE SYNTHASE FAMILY PROTEIN-RELATED"/>
    <property type="match status" value="1"/>
</dbReference>
<dbReference type="InterPro" id="IPR006145">
    <property type="entry name" value="PsdUridine_synth_RsuA/RluA"/>
</dbReference>
<dbReference type="PROSITE" id="PS01149">
    <property type="entry name" value="PSI_RSU"/>
    <property type="match status" value="1"/>
</dbReference>
<evidence type="ECO:0000313" key="8">
    <source>
        <dbReference type="EMBL" id="MBC8559851.1"/>
    </source>
</evidence>
<dbReference type="InterPro" id="IPR042092">
    <property type="entry name" value="PsdUridine_s_RsuA/RluB/E/F_cat"/>
</dbReference>
<feature type="region of interest" description="Disordered" evidence="6">
    <location>
        <begin position="241"/>
        <end position="264"/>
    </location>
</feature>
<dbReference type="GO" id="GO:0003723">
    <property type="term" value="F:RNA binding"/>
    <property type="evidence" value="ECO:0007669"/>
    <property type="project" value="UniProtKB-KW"/>
</dbReference>
<keyword evidence="9" id="KW-1185">Reference proteome</keyword>
<name>A0A926E207_9FIRM</name>
<evidence type="ECO:0000256" key="2">
    <source>
        <dbReference type="ARBA" id="ARBA00022884"/>
    </source>
</evidence>
<proteinExistence type="inferred from homology"/>
<dbReference type="InterPro" id="IPR002942">
    <property type="entry name" value="S4_RNA-bd"/>
</dbReference>
<dbReference type="EC" id="5.4.99.-" evidence="5"/>
<dbReference type="InterPro" id="IPR000748">
    <property type="entry name" value="PsdUridine_synth_RsuA/RluB/E/F"/>
</dbReference>
<dbReference type="EMBL" id="JACRSV010000002">
    <property type="protein sequence ID" value="MBC8559851.1"/>
    <property type="molecule type" value="Genomic_DNA"/>
</dbReference>
<dbReference type="PROSITE" id="PS50889">
    <property type="entry name" value="S4"/>
    <property type="match status" value="1"/>
</dbReference>
<protein>
    <recommendedName>
        <fullName evidence="5">Pseudouridine synthase</fullName>
        <ecNumber evidence="5">5.4.99.-</ecNumber>
    </recommendedName>
</protein>
<evidence type="ECO:0000256" key="1">
    <source>
        <dbReference type="ARBA" id="ARBA00008348"/>
    </source>
</evidence>
<evidence type="ECO:0000256" key="4">
    <source>
        <dbReference type="PROSITE-ProRule" id="PRU00182"/>
    </source>
</evidence>
<dbReference type="GO" id="GO:0005829">
    <property type="term" value="C:cytosol"/>
    <property type="evidence" value="ECO:0007669"/>
    <property type="project" value="UniProtKB-ARBA"/>
</dbReference>
<dbReference type="SUPFAM" id="SSF55120">
    <property type="entry name" value="Pseudouridine synthase"/>
    <property type="match status" value="1"/>
</dbReference>
<dbReference type="InterPro" id="IPR020094">
    <property type="entry name" value="TruA/RsuA/RluB/E/F_N"/>
</dbReference>
<evidence type="ECO:0000256" key="3">
    <source>
        <dbReference type="ARBA" id="ARBA00023235"/>
    </source>
</evidence>
<dbReference type="SMART" id="SM00363">
    <property type="entry name" value="S4"/>
    <property type="match status" value="1"/>
</dbReference>
<organism evidence="8 9">
    <name type="scientific">Fumia xinanensis</name>
    <dbReference type="NCBI Taxonomy" id="2763659"/>
    <lineage>
        <taxon>Bacteria</taxon>
        <taxon>Bacillati</taxon>
        <taxon>Bacillota</taxon>
        <taxon>Clostridia</taxon>
        <taxon>Eubacteriales</taxon>
        <taxon>Oscillospiraceae</taxon>
        <taxon>Fumia</taxon>
    </lineage>
</organism>
<comment type="similarity">
    <text evidence="1 5">Belongs to the pseudouridine synthase RsuA family.</text>
</comment>
<dbReference type="PANTHER" id="PTHR47683:SF2">
    <property type="entry name" value="RNA-BINDING S4 DOMAIN-CONTAINING PROTEIN"/>
    <property type="match status" value="1"/>
</dbReference>
<dbReference type="Pfam" id="PF01479">
    <property type="entry name" value="S4"/>
    <property type="match status" value="1"/>
</dbReference>
<evidence type="ECO:0000259" key="7">
    <source>
        <dbReference type="SMART" id="SM00363"/>
    </source>
</evidence>
<dbReference type="CDD" id="cd02870">
    <property type="entry name" value="PseudoU_synth_RsuA_like"/>
    <property type="match status" value="1"/>
</dbReference>
<dbReference type="CDD" id="cd00165">
    <property type="entry name" value="S4"/>
    <property type="match status" value="1"/>
</dbReference>
<dbReference type="InterPro" id="IPR018496">
    <property type="entry name" value="PsdUridine_synth_RsuA/RluB_CS"/>
</dbReference>
<dbReference type="Gene3D" id="3.10.290.10">
    <property type="entry name" value="RNA-binding S4 domain"/>
    <property type="match status" value="1"/>
</dbReference>
<dbReference type="FunFam" id="3.10.290.10:FF:000003">
    <property type="entry name" value="Pseudouridine synthase"/>
    <property type="match status" value="1"/>
</dbReference>
<dbReference type="SUPFAM" id="SSF55174">
    <property type="entry name" value="Alpha-L RNA-binding motif"/>
    <property type="match status" value="1"/>
</dbReference>
<keyword evidence="2 4" id="KW-0694">RNA-binding</keyword>
<dbReference type="FunFam" id="3.30.70.1560:FF:000001">
    <property type="entry name" value="Pseudouridine synthase"/>
    <property type="match status" value="1"/>
</dbReference>
<dbReference type="Gene3D" id="3.30.70.580">
    <property type="entry name" value="Pseudouridine synthase I, catalytic domain, N-terminal subdomain"/>
    <property type="match status" value="1"/>
</dbReference>
<evidence type="ECO:0000256" key="5">
    <source>
        <dbReference type="RuleBase" id="RU003887"/>
    </source>
</evidence>
<keyword evidence="3 5" id="KW-0413">Isomerase</keyword>
<dbReference type="InterPro" id="IPR020103">
    <property type="entry name" value="PsdUridine_synth_cat_dom_sf"/>
</dbReference>
<dbReference type="NCBIfam" id="TIGR00093">
    <property type="entry name" value="pseudouridine synthase"/>
    <property type="match status" value="1"/>
</dbReference>
<dbReference type="Pfam" id="PF00849">
    <property type="entry name" value="PseudoU_synth_2"/>
    <property type="match status" value="1"/>
</dbReference>
<dbReference type="RefSeq" id="WP_249294834.1">
    <property type="nucleotide sequence ID" value="NZ_JACRSV010000002.1"/>
</dbReference>
<dbReference type="InterPro" id="IPR050343">
    <property type="entry name" value="RsuA_PseudoU_synthase"/>
</dbReference>
<evidence type="ECO:0000256" key="6">
    <source>
        <dbReference type="SAM" id="MobiDB-lite"/>
    </source>
</evidence>
<dbReference type="GO" id="GO:0120159">
    <property type="term" value="F:rRNA pseudouridine synthase activity"/>
    <property type="evidence" value="ECO:0007669"/>
    <property type="project" value="UniProtKB-ARBA"/>
</dbReference>
<evidence type="ECO:0000313" key="9">
    <source>
        <dbReference type="Proteomes" id="UP000610760"/>
    </source>
</evidence>
<dbReference type="GO" id="GO:0000455">
    <property type="term" value="P:enzyme-directed rRNA pseudouridine synthesis"/>
    <property type="evidence" value="ECO:0007669"/>
    <property type="project" value="UniProtKB-ARBA"/>
</dbReference>
<feature type="domain" description="RNA-binding S4" evidence="7">
    <location>
        <begin position="4"/>
        <end position="63"/>
    </location>
</feature>
<dbReference type="AlphaFoldDB" id="A0A926E207"/>
<accession>A0A926E207</accession>
<sequence>MDGIRLQKVIAESGLCSRRKAEELIEEGRVKVNGHKAILGQKINPQKDIVLVDGERLKSRNRRQNVYIMLNKPRGYLTAMSDGRGRKCVSELVEDAPDRVYPVGRLDLNSEGLLLFTNDGEFANTMMHPAYQVPKCYRVTVREPVSDEQMIRLSEGVEIDGRMTNPADVRIVTEEEKRSVMLITITEGRNRQIRKMCEAVNLTVARLKRMSVGPVKLGMLKPGAWRELSKDEVDMLLESAGRAAQKSNKGEEKRAAFKAVKRRR</sequence>
<dbReference type="Gene3D" id="3.30.70.1560">
    <property type="entry name" value="Alpha-L RNA-binding motif"/>
    <property type="match status" value="1"/>
</dbReference>
<comment type="caution">
    <text evidence="8">The sequence shown here is derived from an EMBL/GenBank/DDBJ whole genome shotgun (WGS) entry which is preliminary data.</text>
</comment>
<dbReference type="InterPro" id="IPR036986">
    <property type="entry name" value="S4_RNA-bd_sf"/>
</dbReference>
<reference evidence="8" key="1">
    <citation type="submission" date="2020-08" db="EMBL/GenBank/DDBJ databases">
        <title>Genome public.</title>
        <authorList>
            <person name="Liu C."/>
            <person name="Sun Q."/>
        </authorList>
    </citation>
    <scope>NUCLEOTIDE SEQUENCE</scope>
    <source>
        <strain evidence="8">NSJ-33</strain>
    </source>
</reference>